<dbReference type="InterPro" id="IPR005149">
    <property type="entry name" value="Tscrpt_reg_PadR_N"/>
</dbReference>
<dbReference type="Pfam" id="PF03551">
    <property type="entry name" value="PadR"/>
    <property type="match status" value="1"/>
</dbReference>
<dbReference type="PANTHER" id="PTHR33169:SF14">
    <property type="entry name" value="TRANSCRIPTIONAL REGULATOR RV3488"/>
    <property type="match status" value="1"/>
</dbReference>
<feature type="domain" description="Transcription regulator PadR N-terminal" evidence="1">
    <location>
        <begin position="2"/>
        <end position="56"/>
    </location>
</feature>
<name>A0A7C9J0Q3_9ACTN</name>
<dbReference type="InterPro" id="IPR036388">
    <property type="entry name" value="WH-like_DNA-bd_sf"/>
</dbReference>
<accession>A0A7C9J0Q3</accession>
<keyword evidence="3" id="KW-1185">Reference proteome</keyword>
<evidence type="ECO:0000259" key="1">
    <source>
        <dbReference type="Pfam" id="PF03551"/>
    </source>
</evidence>
<dbReference type="Gene3D" id="1.10.10.10">
    <property type="entry name" value="Winged helix-like DNA-binding domain superfamily/Winged helix DNA-binding domain"/>
    <property type="match status" value="1"/>
</dbReference>
<evidence type="ECO:0000313" key="3">
    <source>
        <dbReference type="Proteomes" id="UP000479526"/>
    </source>
</evidence>
<proteinExistence type="predicted"/>
<evidence type="ECO:0000313" key="2">
    <source>
        <dbReference type="EMBL" id="NAS21027.1"/>
    </source>
</evidence>
<dbReference type="InterPro" id="IPR052509">
    <property type="entry name" value="Metal_resp_DNA-bind_regulator"/>
</dbReference>
<protein>
    <submittedName>
        <fullName evidence="2">PadR family transcriptional regulator</fullName>
    </submittedName>
</protein>
<comment type="caution">
    <text evidence="2">The sequence shown here is derived from an EMBL/GenBank/DDBJ whole genome shotgun (WGS) entry which is preliminary data.</text>
</comment>
<sequence length="81" mass="9042">MREVTDGKLDLPTGTVYPALHRLEQAGLISGTWSVVAGRRRRTYRLTPQGHHALTEARQGWREFTEVISSALKSAPWPATT</sequence>
<dbReference type="AlphaFoldDB" id="A0A7C9J0Q3"/>
<dbReference type="PANTHER" id="PTHR33169">
    <property type="entry name" value="PADR-FAMILY TRANSCRIPTIONAL REGULATOR"/>
    <property type="match status" value="1"/>
</dbReference>
<reference evidence="2 3" key="1">
    <citation type="submission" date="2020-01" db="EMBL/GenBank/DDBJ databases">
        <title>Herbidospora sp. NEAU-GS84 nov., a novel actinomycete isolated from soil.</title>
        <authorList>
            <person name="Han L."/>
        </authorList>
    </citation>
    <scope>NUCLEOTIDE SEQUENCE [LARGE SCALE GENOMIC DNA]</scope>
    <source>
        <strain evidence="2 3">NEAU-GS84</strain>
    </source>
</reference>
<organism evidence="2 3">
    <name type="scientific">Herbidospora solisilvae</name>
    <dbReference type="NCBI Taxonomy" id="2696284"/>
    <lineage>
        <taxon>Bacteria</taxon>
        <taxon>Bacillati</taxon>
        <taxon>Actinomycetota</taxon>
        <taxon>Actinomycetes</taxon>
        <taxon>Streptosporangiales</taxon>
        <taxon>Streptosporangiaceae</taxon>
        <taxon>Herbidospora</taxon>
    </lineage>
</organism>
<dbReference type="EMBL" id="WXEW01000001">
    <property type="protein sequence ID" value="NAS21027.1"/>
    <property type="molecule type" value="Genomic_DNA"/>
</dbReference>
<dbReference type="SUPFAM" id="SSF46785">
    <property type="entry name" value="Winged helix' DNA-binding domain"/>
    <property type="match status" value="1"/>
</dbReference>
<gene>
    <name evidence="2" type="ORF">GT755_04915</name>
</gene>
<dbReference type="InterPro" id="IPR036390">
    <property type="entry name" value="WH_DNA-bd_sf"/>
</dbReference>
<dbReference type="Proteomes" id="UP000479526">
    <property type="component" value="Unassembled WGS sequence"/>
</dbReference>